<evidence type="ECO:0000259" key="1">
    <source>
        <dbReference type="Pfam" id="PF01814"/>
    </source>
</evidence>
<sequence length="148" mass="17703">MDIFAALRESHERQRQYADALIETQGASEERQRLYRQLRAELAAHETAEERYFYVPLMQHDAGMDLSRHAIAEHHQMDEMVEALDDTDMSSSHWLIRARELRDKVHHHLKEEEQRFFQMAGKILTDQQKQQLAGRYLSDFDQELERHQ</sequence>
<dbReference type="Pfam" id="PF01814">
    <property type="entry name" value="Hemerythrin"/>
    <property type="match status" value="1"/>
</dbReference>
<organism evidence="2 3">
    <name type="scientific">Isoalcanivorax beigongshangi</name>
    <dbReference type="NCBI Taxonomy" id="3238810"/>
    <lineage>
        <taxon>Bacteria</taxon>
        <taxon>Pseudomonadati</taxon>
        <taxon>Pseudomonadota</taxon>
        <taxon>Gammaproteobacteria</taxon>
        <taxon>Oceanospirillales</taxon>
        <taxon>Alcanivoracaceae</taxon>
        <taxon>Isoalcanivorax</taxon>
    </lineage>
</organism>
<dbReference type="PANTHER" id="PTHR35585:SF1">
    <property type="entry name" value="HHE DOMAIN PROTEIN (AFU_ORTHOLOGUE AFUA_4G00730)"/>
    <property type="match status" value="1"/>
</dbReference>
<evidence type="ECO:0000313" key="3">
    <source>
        <dbReference type="Proteomes" id="UP001562065"/>
    </source>
</evidence>
<evidence type="ECO:0000313" key="2">
    <source>
        <dbReference type="EMBL" id="MEY1662750.1"/>
    </source>
</evidence>
<dbReference type="InterPro" id="IPR012312">
    <property type="entry name" value="Hemerythrin-like"/>
</dbReference>
<dbReference type="Gene3D" id="1.20.120.520">
    <property type="entry name" value="nmb1532 protein domain like"/>
    <property type="match status" value="1"/>
</dbReference>
<dbReference type="RefSeq" id="WP_369455979.1">
    <property type="nucleotide sequence ID" value="NZ_JBGCUO010000001.1"/>
</dbReference>
<name>A0ABV4AIV5_9GAMM</name>
<dbReference type="EMBL" id="JBGCUO010000001">
    <property type="protein sequence ID" value="MEY1662750.1"/>
    <property type="molecule type" value="Genomic_DNA"/>
</dbReference>
<feature type="domain" description="Hemerythrin-like" evidence="1">
    <location>
        <begin position="3"/>
        <end position="120"/>
    </location>
</feature>
<dbReference type="Proteomes" id="UP001562065">
    <property type="component" value="Unassembled WGS sequence"/>
</dbReference>
<keyword evidence="3" id="KW-1185">Reference proteome</keyword>
<protein>
    <submittedName>
        <fullName evidence="2">Hemerythrin domain-containing protein</fullName>
    </submittedName>
</protein>
<accession>A0ABV4AIV5</accession>
<comment type="caution">
    <text evidence="2">The sequence shown here is derived from an EMBL/GenBank/DDBJ whole genome shotgun (WGS) entry which is preliminary data.</text>
</comment>
<proteinExistence type="predicted"/>
<reference evidence="2 3" key="1">
    <citation type="submission" date="2024-07" db="EMBL/GenBank/DDBJ databases">
        <authorList>
            <person name="Ren Q."/>
        </authorList>
    </citation>
    <scope>NUCLEOTIDE SEQUENCE [LARGE SCALE GENOMIC DNA]</scope>
    <source>
        <strain evidence="2 3">REN37</strain>
    </source>
</reference>
<gene>
    <name evidence="2" type="ORF">AB5I84_11370</name>
</gene>
<dbReference type="PANTHER" id="PTHR35585">
    <property type="entry name" value="HHE DOMAIN PROTEIN (AFU_ORTHOLOGUE AFUA_4G00730)"/>
    <property type="match status" value="1"/>
</dbReference>